<dbReference type="OrthoDB" id="3815685at2"/>
<keyword evidence="3" id="KW-1185">Reference proteome</keyword>
<dbReference type="EMBL" id="LLZH01000326">
    <property type="protein sequence ID" value="KUL23919.1"/>
    <property type="molecule type" value="Genomic_DNA"/>
</dbReference>
<name>A0A117MLJ4_9ACTN</name>
<dbReference type="Proteomes" id="UP000053244">
    <property type="component" value="Unassembled WGS sequence"/>
</dbReference>
<organism evidence="2 3">
    <name type="scientific">Actinoplanes awajinensis subsp. mycoplanecinus</name>
    <dbReference type="NCBI Taxonomy" id="135947"/>
    <lineage>
        <taxon>Bacteria</taxon>
        <taxon>Bacillati</taxon>
        <taxon>Actinomycetota</taxon>
        <taxon>Actinomycetes</taxon>
        <taxon>Micromonosporales</taxon>
        <taxon>Micromonosporaceae</taxon>
        <taxon>Actinoplanes</taxon>
    </lineage>
</organism>
<comment type="caution">
    <text evidence="2">The sequence shown here is derived from an EMBL/GenBank/DDBJ whole genome shotgun (WGS) entry which is preliminary data.</text>
</comment>
<dbReference type="RefSeq" id="WP_067705670.1">
    <property type="nucleotide sequence ID" value="NZ_LLZH01000326.1"/>
</dbReference>
<accession>A0A117MLJ4</accession>
<dbReference type="Gene3D" id="2.40.380.10">
    <property type="entry name" value="FomD-like"/>
    <property type="match status" value="1"/>
</dbReference>
<protein>
    <recommendedName>
        <fullName evidence="1">DUF402 domain-containing protein</fullName>
    </recommendedName>
</protein>
<proteinExistence type="predicted"/>
<dbReference type="SUPFAM" id="SSF159234">
    <property type="entry name" value="FomD-like"/>
    <property type="match status" value="1"/>
</dbReference>
<evidence type="ECO:0000313" key="3">
    <source>
        <dbReference type="Proteomes" id="UP000053244"/>
    </source>
</evidence>
<sequence>MKPSIFAPGATVVRRDVLDGRVWGVTAHRALDDDGDRLTLVSWPGVVTYALTSWIAWLRTGAEASREQSVPDLAAGRGELGEWVWRDTVVLSWVGLDPGFTVQRYLPVTGGPGHWKVNFEGPVTRTAFGIDTCDLLLDLVAEPDTLRWQWKDEDEYAQARRLGMITDAGHRRVEQARERAVAFVETRSGPLSQDWSTWQVPAEWPLPSLPPGALDRGAP</sequence>
<gene>
    <name evidence="2" type="ORF">ADL15_44685</name>
</gene>
<feature type="domain" description="DUF402" evidence="1">
    <location>
        <begin position="87"/>
        <end position="187"/>
    </location>
</feature>
<dbReference type="InterPro" id="IPR007295">
    <property type="entry name" value="DUF402"/>
</dbReference>
<evidence type="ECO:0000259" key="1">
    <source>
        <dbReference type="Pfam" id="PF04167"/>
    </source>
</evidence>
<dbReference type="Pfam" id="PF04167">
    <property type="entry name" value="DUF402"/>
    <property type="match status" value="1"/>
</dbReference>
<dbReference type="InterPro" id="IPR035930">
    <property type="entry name" value="FomD-like_sf"/>
</dbReference>
<dbReference type="AlphaFoldDB" id="A0A117MLJ4"/>
<evidence type="ECO:0000313" key="2">
    <source>
        <dbReference type="EMBL" id="KUL23919.1"/>
    </source>
</evidence>
<reference evidence="2 3" key="1">
    <citation type="submission" date="2015-10" db="EMBL/GenBank/DDBJ databases">
        <authorList>
            <person name="Gilbert D.G."/>
        </authorList>
    </citation>
    <scope>NUCLEOTIDE SEQUENCE [LARGE SCALE GENOMIC DNA]</scope>
    <source>
        <strain evidence="2 3">NRRL B-16712</strain>
    </source>
</reference>